<reference evidence="4 5" key="1">
    <citation type="submission" date="2019-11" db="EMBL/GenBank/DDBJ databases">
        <title>Draft Genome Sequences of Six Type Strains of the Genus Massilia.</title>
        <authorList>
            <person name="Miess H."/>
            <person name="Frediansyah A."/>
            <person name="Goeker M."/>
            <person name="Gross H."/>
        </authorList>
    </citation>
    <scope>NUCLEOTIDE SEQUENCE [LARGE SCALE GENOMIC DNA]</scope>
    <source>
        <strain evidence="4 5">DSM 17513</strain>
    </source>
</reference>
<name>A0A6I3XSP3_9BURK</name>
<evidence type="ECO:0000313" key="5">
    <source>
        <dbReference type="Proteomes" id="UP000431684"/>
    </source>
</evidence>
<proteinExistence type="predicted"/>
<dbReference type="GO" id="GO:0016747">
    <property type="term" value="F:acyltransferase activity, transferring groups other than amino-acyl groups"/>
    <property type="evidence" value="ECO:0007669"/>
    <property type="project" value="InterPro"/>
</dbReference>
<dbReference type="NCBIfam" id="NF040504">
    <property type="entry name" value="resist_ArsN1b"/>
    <property type="match status" value="1"/>
</dbReference>
<dbReference type="OrthoDB" id="5459937at2"/>
<dbReference type="CDD" id="cd04301">
    <property type="entry name" value="NAT_SF"/>
    <property type="match status" value="1"/>
</dbReference>
<sequence>MIRDARPADAEAIAAIYNPYIAATTISFEEEPVPADAMRGRIAAVEEDGLPWLVLETDDGAIAGYAYATRWRVRHVYRYSVETTVYIAQGETGSGHGTALYTALLERLREAGCHLAIGGIAQPNAASVTLHERMGYRKVAHFGEVGFKFGTWIDVGYWELKLQE</sequence>
<dbReference type="AlphaFoldDB" id="A0A6I3XSP3"/>
<keyword evidence="2" id="KW-0012">Acyltransferase</keyword>
<dbReference type="SUPFAM" id="SSF55729">
    <property type="entry name" value="Acyl-CoA N-acyltransferases (Nat)"/>
    <property type="match status" value="1"/>
</dbReference>
<dbReference type="PANTHER" id="PTHR43072:SF23">
    <property type="entry name" value="UPF0039 PROTEIN C11D3.02C"/>
    <property type="match status" value="1"/>
</dbReference>
<keyword evidence="1 4" id="KW-0808">Transferase</keyword>
<dbReference type="InterPro" id="IPR000182">
    <property type="entry name" value="GNAT_dom"/>
</dbReference>
<dbReference type="Proteomes" id="UP000431684">
    <property type="component" value="Unassembled WGS sequence"/>
</dbReference>
<evidence type="ECO:0000256" key="2">
    <source>
        <dbReference type="ARBA" id="ARBA00023315"/>
    </source>
</evidence>
<dbReference type="Pfam" id="PF13420">
    <property type="entry name" value="Acetyltransf_4"/>
    <property type="match status" value="1"/>
</dbReference>
<comment type="caution">
    <text evidence="4">The sequence shown here is derived from an EMBL/GenBank/DDBJ whole genome shotgun (WGS) entry which is preliminary data.</text>
</comment>
<dbReference type="RefSeq" id="WP_155711893.1">
    <property type="nucleotide sequence ID" value="NZ_BMWU01000023.1"/>
</dbReference>
<dbReference type="PANTHER" id="PTHR43072">
    <property type="entry name" value="N-ACETYLTRANSFERASE"/>
    <property type="match status" value="1"/>
</dbReference>
<feature type="domain" description="N-acetyltransferase" evidence="3">
    <location>
        <begin position="1"/>
        <end position="164"/>
    </location>
</feature>
<accession>A0A6I3XSP3</accession>
<dbReference type="Gene3D" id="3.40.630.30">
    <property type="match status" value="1"/>
</dbReference>
<dbReference type="PROSITE" id="PS51186">
    <property type="entry name" value="GNAT"/>
    <property type="match status" value="1"/>
</dbReference>
<evidence type="ECO:0000313" key="4">
    <source>
        <dbReference type="EMBL" id="MUI16322.1"/>
    </source>
</evidence>
<evidence type="ECO:0000259" key="3">
    <source>
        <dbReference type="PROSITE" id="PS51186"/>
    </source>
</evidence>
<gene>
    <name evidence="4" type="ORF">GJV26_28265</name>
</gene>
<evidence type="ECO:0000256" key="1">
    <source>
        <dbReference type="ARBA" id="ARBA00022679"/>
    </source>
</evidence>
<keyword evidence="5" id="KW-1185">Reference proteome</keyword>
<dbReference type="InterPro" id="IPR016181">
    <property type="entry name" value="Acyl_CoA_acyltransferase"/>
</dbReference>
<protein>
    <submittedName>
        <fullName evidence="4">GNAT family N-acetyltransferase</fullName>
    </submittedName>
</protein>
<dbReference type="EMBL" id="WNWM01000002">
    <property type="protein sequence ID" value="MUI16322.1"/>
    <property type="molecule type" value="Genomic_DNA"/>
</dbReference>
<organism evidence="4 5">
    <name type="scientific">Pseudoduganella dura</name>
    <dbReference type="NCBI Taxonomy" id="321982"/>
    <lineage>
        <taxon>Bacteria</taxon>
        <taxon>Pseudomonadati</taxon>
        <taxon>Pseudomonadota</taxon>
        <taxon>Betaproteobacteria</taxon>
        <taxon>Burkholderiales</taxon>
        <taxon>Oxalobacteraceae</taxon>
        <taxon>Telluria group</taxon>
        <taxon>Pseudoduganella</taxon>
    </lineage>
</organism>